<dbReference type="InterPro" id="IPR027417">
    <property type="entry name" value="P-loop_NTPase"/>
</dbReference>
<dbReference type="SUPFAM" id="SSF52540">
    <property type="entry name" value="P-loop containing nucleoside triphosphate hydrolases"/>
    <property type="match status" value="1"/>
</dbReference>
<dbReference type="Pfam" id="PF13177">
    <property type="entry name" value="DNA_pol3_delta2"/>
    <property type="match status" value="1"/>
</dbReference>
<dbReference type="GO" id="GO:0003887">
    <property type="term" value="F:DNA-directed DNA polymerase activity"/>
    <property type="evidence" value="ECO:0007669"/>
    <property type="project" value="UniProtKB-EC"/>
</dbReference>
<protein>
    <submittedName>
        <fullName evidence="1">DNA polymerase III subunit delta</fullName>
        <ecNumber evidence="1">2.7.7.7</ecNumber>
    </submittedName>
</protein>
<dbReference type="RefSeq" id="WP_129725812.1">
    <property type="nucleotide sequence ID" value="NZ_LR215036.1"/>
</dbReference>
<organism evidence="1 2">
    <name type="scientific">Mycoplasmopsis citelli</name>
    <dbReference type="NCBI Taxonomy" id="171281"/>
    <lineage>
        <taxon>Bacteria</taxon>
        <taxon>Bacillati</taxon>
        <taxon>Mycoplasmatota</taxon>
        <taxon>Mycoplasmoidales</taxon>
        <taxon>Metamycoplasmataceae</taxon>
        <taxon>Mycoplasmopsis</taxon>
    </lineage>
</organism>
<gene>
    <name evidence="1" type="ORF">NCTC10181_00903</name>
</gene>
<evidence type="ECO:0000313" key="2">
    <source>
        <dbReference type="Proteomes" id="UP000290985"/>
    </source>
</evidence>
<proteinExistence type="predicted"/>
<keyword evidence="2" id="KW-1185">Reference proteome</keyword>
<dbReference type="KEGG" id="mcit:NCTC10181_00903"/>
<reference evidence="1 2" key="1">
    <citation type="submission" date="2019-01" db="EMBL/GenBank/DDBJ databases">
        <authorList>
            <consortium name="Pathogen Informatics"/>
        </authorList>
    </citation>
    <scope>NUCLEOTIDE SEQUENCE [LARGE SCALE GENOMIC DNA]</scope>
    <source>
        <strain evidence="1 2">NCTC10181</strain>
    </source>
</reference>
<keyword evidence="1" id="KW-0548">Nucleotidyltransferase</keyword>
<dbReference type="EC" id="2.7.7.7" evidence="1"/>
<accession>A0A449B356</accession>
<evidence type="ECO:0000313" key="1">
    <source>
        <dbReference type="EMBL" id="VEU75028.1"/>
    </source>
</evidence>
<name>A0A449B356_9BACT</name>
<dbReference type="Proteomes" id="UP000290985">
    <property type="component" value="Chromosome"/>
</dbReference>
<sequence length="304" mass="35384">MLTNEQIKFFQDIKINNKLSHLYLLFSSNLNVIENDLRDIFCIFNNVKKHFISYTDFPNVLLIDNGDEKIKKEELEEVFIKSQLFNFPNQRIFVIIKNIENASVQGLNSILKSIEEPSSNITIILTTTKLHALLDTIVSRSYLISLKEPNTQILFNKLKKQNLFNEKSELLGHIFNDEKLIAEFMQSENFKKIINLIKVLSDSIKNKHLLYAYLTKFLQEETPLINKLLVSGMIFIFSATYKKVKFEFNLGISVLSLSKELKNQKPKLINAITFLDTFSKATQSSRNFNLVKEKLLINLMELYE</sequence>
<dbReference type="OrthoDB" id="396138at2"/>
<dbReference type="AlphaFoldDB" id="A0A449B356"/>
<dbReference type="Gene3D" id="3.40.50.300">
    <property type="entry name" value="P-loop containing nucleotide triphosphate hydrolases"/>
    <property type="match status" value="1"/>
</dbReference>
<dbReference type="EMBL" id="LR215036">
    <property type="protein sequence ID" value="VEU75028.1"/>
    <property type="molecule type" value="Genomic_DNA"/>
</dbReference>
<keyword evidence="1" id="KW-0808">Transferase</keyword>